<feature type="signal peptide" evidence="1">
    <location>
        <begin position="1"/>
        <end position="30"/>
    </location>
</feature>
<gene>
    <name evidence="2" type="ORF">E2980_19085</name>
</gene>
<dbReference type="Gene3D" id="3.40.190.10">
    <property type="entry name" value="Periplasmic binding protein-like II"/>
    <property type="match status" value="2"/>
</dbReference>
<organism evidence="2 3">
    <name type="scientific">Cohnella luojiensis</name>
    <dbReference type="NCBI Taxonomy" id="652876"/>
    <lineage>
        <taxon>Bacteria</taxon>
        <taxon>Bacillati</taxon>
        <taxon>Bacillota</taxon>
        <taxon>Bacilli</taxon>
        <taxon>Bacillales</taxon>
        <taxon>Paenibacillaceae</taxon>
        <taxon>Cohnella</taxon>
    </lineage>
</organism>
<dbReference type="Pfam" id="PF01547">
    <property type="entry name" value="SBP_bac_1"/>
    <property type="match status" value="1"/>
</dbReference>
<protein>
    <submittedName>
        <fullName evidence="2">Extracellular solute-binding protein</fullName>
    </submittedName>
</protein>
<comment type="caution">
    <text evidence="2">The sequence shown here is derived from an EMBL/GenBank/DDBJ whole genome shotgun (WGS) entry which is preliminary data.</text>
</comment>
<keyword evidence="1" id="KW-0732">Signal</keyword>
<name>A0A4Y8LQ67_9BACL</name>
<evidence type="ECO:0000313" key="2">
    <source>
        <dbReference type="EMBL" id="TFE23491.1"/>
    </source>
</evidence>
<proteinExistence type="predicted"/>
<evidence type="ECO:0000256" key="1">
    <source>
        <dbReference type="SAM" id="SignalP"/>
    </source>
</evidence>
<dbReference type="PROSITE" id="PS51257">
    <property type="entry name" value="PROKAR_LIPOPROTEIN"/>
    <property type="match status" value="1"/>
</dbReference>
<sequence length="535" mass="59376">MRKRGASQTKKAALVLLACSLLFTACSSNSKPEASSGTNAGTSKERVTLKIEVFDRGNSPAGSTITDNYLTKFVQQNFGDPNNIDVEFVPVPRSEEVEKLNVLMASGSNVPDIVFTYDPNTFNRYATQGGLTDVGPLLDEHAPNLKAFLGDDVLGYGQFQGTQFAVPAIRSIVGKYASFIRQDWLDKLSMPVPQTTEELYNVLKAFKEKDPSGTGGQVIPLGMTIASAQYEPLIWSFIKPTTEEQKYTLMQQLGSNDYPTLLPGFKEGLQFMNKLYNEGLMSKDFGLDKDKKKLGEDVSNGKIGFFSEDDINPFYDKGSYDVLQQNVPGALLASVDVYTNEEGKHAKPMYAPNGLYIMIPKSSERSVEAIKYLEWMATGDNLFKMQNGVEGENYTMVDDIPVTVENQTEEAKNRLYNSGDMAIISNGKQLGSMEKNLKARELQMPKKFQDQVAAAQKVANSDVIPPVLMDRPIEAQTKYATTLLDKFNEMIVKTTMSKPEQFESIYETMLKDYMASGGQAILDERTAVYKEMLAK</sequence>
<dbReference type="OrthoDB" id="2492023at2"/>
<keyword evidence="3" id="KW-1185">Reference proteome</keyword>
<feature type="chain" id="PRO_5039136778" evidence="1">
    <location>
        <begin position="31"/>
        <end position="535"/>
    </location>
</feature>
<reference evidence="2 3" key="1">
    <citation type="submission" date="2019-03" db="EMBL/GenBank/DDBJ databases">
        <title>Cohnella endophytica sp. nov., a novel endophytic bacterium isolated from bark of Sonneratia apetala.</title>
        <authorList>
            <person name="Tuo L."/>
        </authorList>
    </citation>
    <scope>NUCLEOTIDE SEQUENCE [LARGE SCALE GENOMIC DNA]</scope>
    <source>
        <strain evidence="2 3">CCTCC AB 208254</strain>
    </source>
</reference>
<dbReference type="Proteomes" id="UP000297900">
    <property type="component" value="Unassembled WGS sequence"/>
</dbReference>
<dbReference type="EMBL" id="SOMN01000034">
    <property type="protein sequence ID" value="TFE23491.1"/>
    <property type="molecule type" value="Genomic_DNA"/>
</dbReference>
<dbReference type="PANTHER" id="PTHR43649">
    <property type="entry name" value="ARABINOSE-BINDING PROTEIN-RELATED"/>
    <property type="match status" value="1"/>
</dbReference>
<dbReference type="InterPro" id="IPR006059">
    <property type="entry name" value="SBP"/>
</dbReference>
<accession>A0A4Y8LQ67</accession>
<dbReference type="PANTHER" id="PTHR43649:SF12">
    <property type="entry name" value="DIACETYLCHITOBIOSE BINDING PROTEIN DASA"/>
    <property type="match status" value="1"/>
</dbReference>
<dbReference type="AlphaFoldDB" id="A0A4Y8LQ67"/>
<dbReference type="InterPro" id="IPR050490">
    <property type="entry name" value="Bact_solute-bd_prot1"/>
</dbReference>
<evidence type="ECO:0000313" key="3">
    <source>
        <dbReference type="Proteomes" id="UP000297900"/>
    </source>
</evidence>
<dbReference type="SUPFAM" id="SSF53850">
    <property type="entry name" value="Periplasmic binding protein-like II"/>
    <property type="match status" value="1"/>
</dbReference>